<gene>
    <name evidence="1" type="ORF">CRN52_00480</name>
</gene>
<dbReference type="Proteomes" id="UP000237466">
    <property type="component" value="Unassembled WGS sequence"/>
</dbReference>
<evidence type="ECO:0000313" key="2">
    <source>
        <dbReference type="Proteomes" id="UP000237466"/>
    </source>
</evidence>
<dbReference type="AlphaFoldDB" id="A0A2S3R8Q2"/>
<reference evidence="1 2" key="1">
    <citation type="journal article" date="2018" name="Front. Microbiol.">
        <title>Phylogeny of Vibrio vulnificus from the Analysis of the Core-Genome: Implications for Intra-Species Taxonomy.</title>
        <authorList>
            <person name="Roig F.J."/>
            <person name="Gonzalez-Candelas F."/>
            <person name="Sanjuan E."/>
            <person name="Fouz B."/>
            <person name="Feil E.J."/>
            <person name="Llorens C."/>
            <person name="Baker-Austin C."/>
            <person name="Oliver J.D."/>
            <person name="Danin-Poleg Y."/>
            <person name="Gibas C.J."/>
            <person name="Kashi Y."/>
            <person name="Gulig P.A."/>
            <person name="Morrison S.S."/>
            <person name="Amaro C."/>
        </authorList>
    </citation>
    <scope>NUCLEOTIDE SEQUENCE [LARGE SCALE GENOMIC DNA]</scope>
    <source>
        <strain evidence="1 2">CECT4608</strain>
    </source>
</reference>
<evidence type="ECO:0000313" key="1">
    <source>
        <dbReference type="EMBL" id="POB50084.1"/>
    </source>
</evidence>
<name>A0A2S3R8Q2_VIBVL</name>
<sequence length="61" mass="7041">MLSSVYDSHAIMKTFTVMNISRGVSFSNNKWWHEIVMTLANRHEMKPISNVLFGLHVSLSF</sequence>
<accession>A0A2S3R8Q2</accession>
<comment type="caution">
    <text evidence="1">The sequence shown here is derived from an EMBL/GenBank/DDBJ whole genome shotgun (WGS) entry which is preliminary data.</text>
</comment>
<organism evidence="1 2">
    <name type="scientific">Vibrio vulnificus</name>
    <dbReference type="NCBI Taxonomy" id="672"/>
    <lineage>
        <taxon>Bacteria</taxon>
        <taxon>Pseudomonadati</taxon>
        <taxon>Pseudomonadota</taxon>
        <taxon>Gammaproteobacteria</taxon>
        <taxon>Vibrionales</taxon>
        <taxon>Vibrionaceae</taxon>
        <taxon>Vibrio</taxon>
    </lineage>
</organism>
<protein>
    <submittedName>
        <fullName evidence="1">Uncharacterized protein</fullName>
    </submittedName>
</protein>
<proteinExistence type="predicted"/>
<dbReference type="EMBL" id="PDGH01000008">
    <property type="protein sequence ID" value="POB50084.1"/>
    <property type="molecule type" value="Genomic_DNA"/>
</dbReference>